<keyword evidence="2" id="KW-1003">Cell membrane</keyword>
<dbReference type="PANTHER" id="PTHR30572">
    <property type="entry name" value="MEMBRANE COMPONENT OF TRANSPORTER-RELATED"/>
    <property type="match status" value="1"/>
</dbReference>
<evidence type="ECO:0000313" key="11">
    <source>
        <dbReference type="Proteomes" id="UP000886725"/>
    </source>
</evidence>
<sequence>MNILNRLTIKHLKLNKRRTIVSIIGIVLSTAMMVGVGLLVSSIRDALIRDEELNNGSYHAIIEDFDGANVDRINSNKNVKEVEYYSQLGAAFFKESDNIEKPYYYVFAGDDAYLSHLEITEGRLPENETEIVISNHVFDQGTPTYQIGDKITLEVGTRMLDGYEQPWKNFYDDTETLSNTTKQEYTIVGFCNRSYLESYSSPGFYVFTKLTSPSSMSHLSVMLTYKNPKDTYDLTEMFAQNVGKDLNDVNSQNDIYYHTGLLSLYGTTQYSNINNFLGVFLVIFLTILSVACIIVIYNSFAISVMERKKQFGLLSSVGATKKQIRRTVFYEATIVGIIGVILGLISAYIGIGIVIMIINHLLSGILSESLTFTLTTYPLFVVIPILFIIAVIYISAWIPAKQASKISPIEVIRQNDDIKLNKKKIKTSKLVTKIFGVEGELALKNIKRNRKKYRITIISLFISIVTFIAFYTYLDYGVSTVDSYTATLNFDLIVSTYQMEDAELSVINTAIQDEHVTDYLTTKSMMLLVSPDAPKEIIAEEDPSDYIADSINVIELDQATYDEYRQKLGIKDERPILYNYVNTLEYSDGNRFVTNKKYYQENSDLSLELVRITESDELEKYTTLENFHFTDKLPEMLENYITSPTVFVSESEFNRIWNLEDGQVSFVYEAMINGDDLDSIDTYLKDKSNSVDIYYINYVAQMRDAKNMVLAIEILFYGLLTLVTLIGVTSVFNTITTSINLRKKEFAVLRSVGLSPKGFNKMIWFESIFFGLKSLLYGLPVGILASYLISRNMGMLVENSFHLPIPAIIISCFGVFVVVMISIWYQASKVKKENIIDTIRNENI</sequence>
<dbReference type="GO" id="GO:0005886">
    <property type="term" value="C:plasma membrane"/>
    <property type="evidence" value="ECO:0007669"/>
    <property type="project" value="UniProtKB-SubCell"/>
</dbReference>
<feature type="transmembrane region" description="Helical" evidence="7">
    <location>
        <begin position="762"/>
        <end position="789"/>
    </location>
</feature>
<reference evidence="10" key="1">
    <citation type="submission" date="2020-10" db="EMBL/GenBank/DDBJ databases">
        <authorList>
            <person name="Gilroy R."/>
        </authorList>
    </citation>
    <scope>NUCLEOTIDE SEQUENCE</scope>
    <source>
        <strain evidence="10">CHK165-10780</strain>
    </source>
</reference>
<keyword evidence="3 7" id="KW-0812">Transmembrane</keyword>
<feature type="transmembrane region" description="Helical" evidence="7">
    <location>
        <begin position="20"/>
        <end position="40"/>
    </location>
</feature>
<dbReference type="PANTHER" id="PTHR30572:SF4">
    <property type="entry name" value="ABC TRANSPORTER PERMEASE YTRF"/>
    <property type="match status" value="1"/>
</dbReference>
<keyword evidence="4 7" id="KW-1133">Transmembrane helix</keyword>
<evidence type="ECO:0000256" key="6">
    <source>
        <dbReference type="ARBA" id="ARBA00038076"/>
    </source>
</evidence>
<reference evidence="10" key="2">
    <citation type="journal article" date="2021" name="PeerJ">
        <title>Extensive microbial diversity within the chicken gut microbiome revealed by metagenomics and culture.</title>
        <authorList>
            <person name="Gilroy R."/>
            <person name="Ravi A."/>
            <person name="Getino M."/>
            <person name="Pursley I."/>
            <person name="Horton D.L."/>
            <person name="Alikhan N.F."/>
            <person name="Baker D."/>
            <person name="Gharbi K."/>
            <person name="Hall N."/>
            <person name="Watson M."/>
            <person name="Adriaenssens E.M."/>
            <person name="Foster-Nyarko E."/>
            <person name="Jarju S."/>
            <person name="Secka A."/>
            <person name="Antonio M."/>
            <person name="Oren A."/>
            <person name="Chaudhuri R.R."/>
            <person name="La Ragione R."/>
            <person name="Hildebrand F."/>
            <person name="Pallen M.J."/>
        </authorList>
    </citation>
    <scope>NUCLEOTIDE SEQUENCE</scope>
    <source>
        <strain evidence="10">CHK165-10780</strain>
    </source>
</reference>
<feature type="transmembrane region" description="Helical" evidence="7">
    <location>
        <begin position="276"/>
        <end position="300"/>
    </location>
</feature>
<dbReference type="GO" id="GO:0022857">
    <property type="term" value="F:transmembrane transporter activity"/>
    <property type="evidence" value="ECO:0007669"/>
    <property type="project" value="TreeGrafter"/>
</dbReference>
<keyword evidence="5 7" id="KW-0472">Membrane</keyword>
<protein>
    <submittedName>
        <fullName evidence="10">ABC transporter permease</fullName>
    </submittedName>
</protein>
<proteinExistence type="inferred from homology"/>
<comment type="similarity">
    <text evidence="6">Belongs to the ABC-4 integral membrane protein family.</text>
</comment>
<feature type="transmembrane region" description="Helical" evidence="7">
    <location>
        <begin position="453"/>
        <end position="474"/>
    </location>
</feature>
<dbReference type="InterPro" id="IPR003838">
    <property type="entry name" value="ABC3_permease_C"/>
</dbReference>
<evidence type="ECO:0000256" key="7">
    <source>
        <dbReference type="SAM" id="Phobius"/>
    </source>
</evidence>
<feature type="transmembrane region" description="Helical" evidence="7">
    <location>
        <begin position="377"/>
        <end position="398"/>
    </location>
</feature>
<evidence type="ECO:0000256" key="4">
    <source>
        <dbReference type="ARBA" id="ARBA00022989"/>
    </source>
</evidence>
<dbReference type="AlphaFoldDB" id="A0A9D0Z037"/>
<gene>
    <name evidence="10" type="ORF">IAC85_05325</name>
</gene>
<accession>A0A9D0Z037</accession>
<dbReference type="EMBL" id="DVFU01000103">
    <property type="protein sequence ID" value="HIQ65142.1"/>
    <property type="molecule type" value="Genomic_DNA"/>
</dbReference>
<dbReference type="Pfam" id="PF12704">
    <property type="entry name" value="MacB_PCD"/>
    <property type="match status" value="1"/>
</dbReference>
<feature type="transmembrane region" description="Helical" evidence="7">
    <location>
        <begin position="801"/>
        <end position="825"/>
    </location>
</feature>
<feature type="domain" description="MacB-like periplasmic core" evidence="9">
    <location>
        <begin position="19"/>
        <end position="230"/>
    </location>
</feature>
<evidence type="ECO:0000259" key="9">
    <source>
        <dbReference type="Pfam" id="PF12704"/>
    </source>
</evidence>
<evidence type="ECO:0000313" key="10">
    <source>
        <dbReference type="EMBL" id="HIQ65142.1"/>
    </source>
</evidence>
<evidence type="ECO:0000256" key="1">
    <source>
        <dbReference type="ARBA" id="ARBA00004651"/>
    </source>
</evidence>
<feature type="transmembrane region" description="Helical" evidence="7">
    <location>
        <begin position="714"/>
        <end position="741"/>
    </location>
</feature>
<evidence type="ECO:0000256" key="3">
    <source>
        <dbReference type="ARBA" id="ARBA00022692"/>
    </source>
</evidence>
<comment type="caution">
    <text evidence="10">The sequence shown here is derived from an EMBL/GenBank/DDBJ whole genome shotgun (WGS) entry which is preliminary data.</text>
</comment>
<dbReference type="InterPro" id="IPR050250">
    <property type="entry name" value="Macrolide_Exporter_MacB"/>
</dbReference>
<feature type="domain" description="ABC3 transporter permease C-terminal" evidence="8">
    <location>
        <begin position="283"/>
        <end position="408"/>
    </location>
</feature>
<evidence type="ECO:0000256" key="2">
    <source>
        <dbReference type="ARBA" id="ARBA00022475"/>
    </source>
</evidence>
<feature type="domain" description="ABC3 transporter permease C-terminal" evidence="8">
    <location>
        <begin position="719"/>
        <end position="835"/>
    </location>
</feature>
<name>A0A9D0Z037_9FIRM</name>
<dbReference type="Pfam" id="PF02687">
    <property type="entry name" value="FtsX"/>
    <property type="match status" value="2"/>
</dbReference>
<evidence type="ECO:0000259" key="8">
    <source>
        <dbReference type="Pfam" id="PF02687"/>
    </source>
</evidence>
<evidence type="ECO:0000256" key="5">
    <source>
        <dbReference type="ARBA" id="ARBA00023136"/>
    </source>
</evidence>
<comment type="subcellular location">
    <subcellularLocation>
        <location evidence="1">Cell membrane</location>
        <topology evidence="1">Multi-pass membrane protein</topology>
    </subcellularLocation>
</comment>
<organism evidence="10 11">
    <name type="scientific">Candidatus Faecenecus gallistercoris</name>
    <dbReference type="NCBI Taxonomy" id="2840793"/>
    <lineage>
        <taxon>Bacteria</taxon>
        <taxon>Bacillati</taxon>
        <taxon>Bacillota</taxon>
        <taxon>Bacillota incertae sedis</taxon>
        <taxon>Candidatus Faecenecus</taxon>
    </lineage>
</organism>
<feature type="transmembrane region" description="Helical" evidence="7">
    <location>
        <begin position="328"/>
        <end position="357"/>
    </location>
</feature>
<dbReference type="Proteomes" id="UP000886725">
    <property type="component" value="Unassembled WGS sequence"/>
</dbReference>
<dbReference type="InterPro" id="IPR025857">
    <property type="entry name" value="MacB_PCD"/>
</dbReference>